<proteinExistence type="predicted"/>
<keyword evidence="1" id="KW-0472">Membrane</keyword>
<name>A0ABT7RDE1_9BACI</name>
<keyword evidence="1" id="KW-1133">Transmembrane helix</keyword>
<accession>A0ABT7RDE1</accession>
<organism evidence="2 3">
    <name type="scientific">Bacillus hominis</name>
    <dbReference type="NCBI Taxonomy" id="2817478"/>
    <lineage>
        <taxon>Bacteria</taxon>
        <taxon>Bacillati</taxon>
        <taxon>Bacillota</taxon>
        <taxon>Bacilli</taxon>
        <taxon>Bacillales</taxon>
        <taxon>Bacillaceae</taxon>
        <taxon>Bacillus</taxon>
        <taxon>Bacillus cereus group</taxon>
    </lineage>
</organism>
<dbReference type="EMBL" id="JAUCFG010000002">
    <property type="protein sequence ID" value="MDM5440953.1"/>
    <property type="molecule type" value="Genomic_DNA"/>
</dbReference>
<reference evidence="2 3" key="1">
    <citation type="submission" date="2023-06" db="EMBL/GenBank/DDBJ databases">
        <title>Comparative genomics of Bacillaceae isolates and their secondary metabolite potential.</title>
        <authorList>
            <person name="Song L."/>
            <person name="Nielsen L.J."/>
            <person name="Mohite O."/>
            <person name="Xu X."/>
            <person name="Weber T."/>
            <person name="Kovacs A.T."/>
        </authorList>
    </citation>
    <scope>NUCLEOTIDE SEQUENCE [LARGE SCALE GENOMIC DNA]</scope>
    <source>
        <strain evidence="2 3">DX2.1</strain>
    </source>
</reference>
<protein>
    <submittedName>
        <fullName evidence="2">Uncharacterized protein</fullName>
    </submittedName>
</protein>
<sequence length="72" mass="8635">MTMYKRFSVMMFLVLFLSLFISTTMKFSFIGGVLWIICACALFLYLPFKFQHKVNVLYKYVEWIKRGGKWSD</sequence>
<feature type="transmembrane region" description="Helical" evidence="1">
    <location>
        <begin position="7"/>
        <end position="23"/>
    </location>
</feature>
<comment type="caution">
    <text evidence="2">The sequence shown here is derived from an EMBL/GenBank/DDBJ whole genome shotgun (WGS) entry which is preliminary data.</text>
</comment>
<gene>
    <name evidence="2" type="ORF">QUG02_23060</name>
</gene>
<evidence type="ECO:0000313" key="3">
    <source>
        <dbReference type="Proteomes" id="UP001224139"/>
    </source>
</evidence>
<dbReference type="RefSeq" id="WP_289360586.1">
    <property type="nucleotide sequence ID" value="NZ_JAUCFG010000002.1"/>
</dbReference>
<keyword evidence="1" id="KW-0812">Transmembrane</keyword>
<evidence type="ECO:0000256" key="1">
    <source>
        <dbReference type="SAM" id="Phobius"/>
    </source>
</evidence>
<evidence type="ECO:0000313" key="2">
    <source>
        <dbReference type="EMBL" id="MDM5440953.1"/>
    </source>
</evidence>
<dbReference type="Proteomes" id="UP001224139">
    <property type="component" value="Unassembled WGS sequence"/>
</dbReference>
<keyword evidence="3" id="KW-1185">Reference proteome</keyword>
<feature type="transmembrane region" description="Helical" evidence="1">
    <location>
        <begin position="29"/>
        <end position="48"/>
    </location>
</feature>